<proteinExistence type="predicted"/>
<evidence type="ECO:0000313" key="3">
    <source>
        <dbReference type="EMBL" id="PWJ44761.1"/>
    </source>
</evidence>
<dbReference type="Proteomes" id="UP000245535">
    <property type="component" value="Unassembled WGS sequence"/>
</dbReference>
<organism evidence="3 4">
    <name type="scientific">Sediminitomix flava</name>
    <dbReference type="NCBI Taxonomy" id="379075"/>
    <lineage>
        <taxon>Bacteria</taxon>
        <taxon>Pseudomonadati</taxon>
        <taxon>Bacteroidota</taxon>
        <taxon>Cytophagia</taxon>
        <taxon>Cytophagales</taxon>
        <taxon>Flammeovirgaceae</taxon>
        <taxon>Sediminitomix</taxon>
    </lineage>
</organism>
<dbReference type="AlphaFoldDB" id="A0A315ZGX2"/>
<feature type="chain" id="PRO_5016233195" description="Type IX secretion system protein PorV domain-containing protein" evidence="1">
    <location>
        <begin position="21"/>
        <end position="378"/>
    </location>
</feature>
<name>A0A315ZGX2_SEDFL</name>
<protein>
    <recommendedName>
        <fullName evidence="2">Type IX secretion system protein PorV domain-containing protein</fullName>
    </recommendedName>
</protein>
<gene>
    <name evidence="3" type="ORF">BC781_1011132</name>
</gene>
<evidence type="ECO:0000256" key="1">
    <source>
        <dbReference type="SAM" id="SignalP"/>
    </source>
</evidence>
<feature type="domain" description="Type IX secretion system protein PorV" evidence="2">
    <location>
        <begin position="22"/>
        <end position="256"/>
    </location>
</feature>
<dbReference type="InterPro" id="IPR045741">
    <property type="entry name" value="PorV"/>
</dbReference>
<dbReference type="EMBL" id="QGDO01000001">
    <property type="protein sequence ID" value="PWJ44761.1"/>
    <property type="molecule type" value="Genomic_DNA"/>
</dbReference>
<keyword evidence="4" id="KW-1185">Reference proteome</keyword>
<dbReference type="NCBIfam" id="NF033709">
    <property type="entry name" value="PorV_fam"/>
    <property type="match status" value="1"/>
</dbReference>
<sequence>MRVFSFIFLLISLQLTVATAQNIENRVPNTAVPFLTLNSNARISAFGEVSTVSSDFYGDAGLFQNGALLEKGKGAFGINASYRPWLSRIVNDMYIGDFGMYYSWKNKHSVSYTYRHFDLGNILFTDDTGNPIKFLEPKEIFHKANYTYHTQNGLSLNTSIKYIRSKIPNNTSLSGSENEEHTITTAFAFDLGLSYRKNLKWIEEWNTPINFGATLNNIGSKVDYRFGIENNLPTYLSLGVLAEPRKKIGKSLELNLALAYQVDKSLVPLDPTLDLNAIESISESLRDTNFSTELKDVIHKIGAETRLEYLDQGFIALRLGYHHQHEEIGDTKYLTTGFGLGFKGFSIDYSKLYPTPRNHPFEDTWAISVSYRSNLFKN</sequence>
<evidence type="ECO:0000313" key="4">
    <source>
        <dbReference type="Proteomes" id="UP000245535"/>
    </source>
</evidence>
<keyword evidence="1" id="KW-0732">Signal</keyword>
<reference evidence="3 4" key="1">
    <citation type="submission" date="2018-03" db="EMBL/GenBank/DDBJ databases">
        <title>Genomic Encyclopedia of Archaeal and Bacterial Type Strains, Phase II (KMG-II): from individual species to whole genera.</title>
        <authorList>
            <person name="Goeker M."/>
        </authorList>
    </citation>
    <scope>NUCLEOTIDE SEQUENCE [LARGE SCALE GENOMIC DNA]</scope>
    <source>
        <strain evidence="3 4">DSM 28229</strain>
    </source>
</reference>
<comment type="caution">
    <text evidence="3">The sequence shown here is derived from an EMBL/GenBank/DDBJ whole genome shotgun (WGS) entry which is preliminary data.</text>
</comment>
<dbReference type="RefSeq" id="WP_109616232.1">
    <property type="nucleotide sequence ID" value="NZ_QGDO01000001.1"/>
</dbReference>
<dbReference type="Pfam" id="PF19572">
    <property type="entry name" value="PorV"/>
    <property type="match status" value="1"/>
</dbReference>
<dbReference type="OrthoDB" id="9758448at2"/>
<feature type="signal peptide" evidence="1">
    <location>
        <begin position="1"/>
        <end position="20"/>
    </location>
</feature>
<evidence type="ECO:0000259" key="2">
    <source>
        <dbReference type="Pfam" id="PF19572"/>
    </source>
</evidence>
<accession>A0A315ZGX2</accession>